<keyword evidence="2" id="KW-1185">Reference proteome</keyword>
<dbReference type="EMBL" id="QUAM01000008">
    <property type="protein sequence ID" value="TPR12396.1"/>
    <property type="molecule type" value="Genomic_DNA"/>
</dbReference>
<organism evidence="1 2">
    <name type="scientific">Apilactobacillus timberlakei</name>
    <dbReference type="NCBI Taxonomy" id="2008380"/>
    <lineage>
        <taxon>Bacteria</taxon>
        <taxon>Bacillati</taxon>
        <taxon>Bacillota</taxon>
        <taxon>Bacilli</taxon>
        <taxon>Lactobacillales</taxon>
        <taxon>Lactobacillaceae</taxon>
        <taxon>Apilactobacillus</taxon>
    </lineage>
</organism>
<comment type="caution">
    <text evidence="1">The sequence shown here is derived from an EMBL/GenBank/DDBJ whole genome shotgun (WGS) entry which is preliminary data.</text>
</comment>
<name>A0ABY2YR42_9LACO</name>
<evidence type="ECO:0000313" key="1">
    <source>
        <dbReference type="EMBL" id="TPR12396.1"/>
    </source>
</evidence>
<protein>
    <submittedName>
        <fullName evidence="1">Uncharacterized protein</fullName>
    </submittedName>
</protein>
<dbReference type="Proteomes" id="UP000767392">
    <property type="component" value="Unassembled WGS sequence"/>
</dbReference>
<reference evidence="1 2" key="1">
    <citation type="submission" date="2018-08" db="EMBL/GenBank/DDBJ databases">
        <title>Comparative genomics of wild bee and flower associated Lactobacillus reveals potential adaptation to the bee host.</title>
        <authorList>
            <person name="Vuong H.Q."/>
            <person name="Mcfrederick Q.S."/>
        </authorList>
    </citation>
    <scope>NUCLEOTIDE SEQUENCE [LARGE SCALE GENOMIC DNA]</scope>
    <source>
        <strain evidence="1 2">HV_04</strain>
    </source>
</reference>
<gene>
    <name evidence="1" type="ORF">DY048_07545</name>
</gene>
<sequence>MEDENNTQHVGDGGFTPVNANVARYDKDYLIESGLFNFVDRNILKIALEDGSQYSQDEAREAINKFERGDN</sequence>
<accession>A0ABY2YR42</accession>
<evidence type="ECO:0000313" key="2">
    <source>
        <dbReference type="Proteomes" id="UP000767392"/>
    </source>
</evidence>
<proteinExistence type="predicted"/>
<dbReference type="RefSeq" id="WP_105988448.1">
    <property type="nucleotide sequence ID" value="NZ_POST01000007.1"/>
</dbReference>